<dbReference type="Pfam" id="PF13408">
    <property type="entry name" value="Zn_ribbon_recom"/>
    <property type="match status" value="1"/>
</dbReference>
<feature type="non-terminal residue" evidence="2">
    <location>
        <position position="1"/>
    </location>
</feature>
<protein>
    <submittedName>
        <fullName evidence="2">Recombinase family protein</fullName>
    </submittedName>
</protein>
<dbReference type="PANTHER" id="PTHR30461:SF23">
    <property type="entry name" value="DNA RECOMBINASE-RELATED"/>
    <property type="match status" value="1"/>
</dbReference>
<evidence type="ECO:0000313" key="2">
    <source>
        <dbReference type="EMBL" id="MEQ2366369.1"/>
    </source>
</evidence>
<proteinExistence type="predicted"/>
<dbReference type="InterPro" id="IPR011109">
    <property type="entry name" value="DNA_bind_recombinase_dom"/>
</dbReference>
<name>A0ABV1B7I0_9FIRM</name>
<gene>
    <name evidence="2" type="ORF">WMO25_14990</name>
</gene>
<sequence>TMINRASNGVWNGGRIPFGYSYDKPTQVFSIDPEENKIYNFMVETYEDTQSIVHTSRRLNEAGYRSRNGNMWSPVAVWTILRNPWYKGVYRYNYYKIPGRKAIKDESEWVIVENHHPASIDPDRFDRIQATLDKNARYRNTPGRKTAQKNVHVFSGLVWCAECGSAFTASPGKLHVSGYRPSKYGCPNVRKTKTCHAKYTSDVVLGEFLLNYILNILNAQKQFAYIHSTDDLQKRLLHGSTFSNVDHVDPDGLASLLNMLEKCSGSDPVLLKRPRSKPKMDPELKRMMADQKKQQRALDRLNDLYLYSDDSISEREYLVRKQQITDRLQEINEAIGMMSQEPWMRTMNDEEFIRQASSFILTQKLADKQYIYYESLAESLDPEILKNFFVSILDSIILRDGRPETVVFRNGLSHTFTYKDS</sequence>
<dbReference type="InterPro" id="IPR038109">
    <property type="entry name" value="DNA_bind_recomb_sf"/>
</dbReference>
<organism evidence="2 3">
    <name type="scientific">Coprococcus intestinihominis</name>
    <dbReference type="NCBI Taxonomy" id="3133154"/>
    <lineage>
        <taxon>Bacteria</taxon>
        <taxon>Bacillati</taxon>
        <taxon>Bacillota</taxon>
        <taxon>Clostridia</taxon>
        <taxon>Lachnospirales</taxon>
        <taxon>Lachnospiraceae</taxon>
        <taxon>Coprococcus</taxon>
    </lineage>
</organism>
<dbReference type="InterPro" id="IPR025827">
    <property type="entry name" value="Zn_ribbon_recom_dom"/>
</dbReference>
<reference evidence="2 3" key="1">
    <citation type="submission" date="2024-03" db="EMBL/GenBank/DDBJ databases">
        <title>Human intestinal bacterial collection.</title>
        <authorList>
            <person name="Pauvert C."/>
            <person name="Hitch T.C.A."/>
            <person name="Clavel T."/>
        </authorList>
    </citation>
    <scope>NUCLEOTIDE SEQUENCE [LARGE SCALE GENOMIC DNA]</scope>
    <source>
        <strain evidence="2 3">CLA-AA-H190</strain>
    </source>
</reference>
<evidence type="ECO:0000259" key="1">
    <source>
        <dbReference type="PROSITE" id="PS51737"/>
    </source>
</evidence>
<dbReference type="InterPro" id="IPR050639">
    <property type="entry name" value="SSR_resolvase"/>
</dbReference>
<feature type="domain" description="Recombinase" evidence="1">
    <location>
        <begin position="17"/>
        <end position="138"/>
    </location>
</feature>
<dbReference type="PROSITE" id="PS51737">
    <property type="entry name" value="RECOMBINASE_DNA_BIND"/>
    <property type="match status" value="1"/>
</dbReference>
<keyword evidence="3" id="KW-1185">Reference proteome</keyword>
<dbReference type="EMBL" id="JBBMEK010000254">
    <property type="protein sequence ID" value="MEQ2366369.1"/>
    <property type="molecule type" value="Genomic_DNA"/>
</dbReference>
<dbReference type="Pfam" id="PF07508">
    <property type="entry name" value="Recombinase"/>
    <property type="match status" value="1"/>
</dbReference>
<evidence type="ECO:0000313" key="3">
    <source>
        <dbReference type="Proteomes" id="UP001469749"/>
    </source>
</evidence>
<dbReference type="PANTHER" id="PTHR30461">
    <property type="entry name" value="DNA-INVERTASE FROM LAMBDOID PROPHAGE"/>
    <property type="match status" value="1"/>
</dbReference>
<dbReference type="RefSeq" id="WP_349085988.1">
    <property type="nucleotide sequence ID" value="NZ_JBBMEK010000254.1"/>
</dbReference>
<dbReference type="Gene3D" id="3.90.1750.20">
    <property type="entry name" value="Putative Large Serine Recombinase, Chain B, Domain 2"/>
    <property type="match status" value="1"/>
</dbReference>
<comment type="caution">
    <text evidence="2">The sequence shown here is derived from an EMBL/GenBank/DDBJ whole genome shotgun (WGS) entry which is preliminary data.</text>
</comment>
<dbReference type="Proteomes" id="UP001469749">
    <property type="component" value="Unassembled WGS sequence"/>
</dbReference>
<accession>A0ABV1B7I0</accession>